<dbReference type="OrthoDB" id="10044343at2759"/>
<dbReference type="Proteomes" id="UP000636800">
    <property type="component" value="Chromosome 2"/>
</dbReference>
<accession>A0A835V9K2</accession>
<dbReference type="PROSITE" id="PS50812">
    <property type="entry name" value="PWWP"/>
    <property type="match status" value="1"/>
</dbReference>
<dbReference type="SUPFAM" id="SSF63748">
    <property type="entry name" value="Tudor/PWWP/MBT"/>
    <property type="match status" value="1"/>
</dbReference>
<evidence type="ECO:0000313" key="3">
    <source>
        <dbReference type="Proteomes" id="UP000636800"/>
    </source>
</evidence>
<evidence type="ECO:0000259" key="1">
    <source>
        <dbReference type="PROSITE" id="PS50812"/>
    </source>
</evidence>
<keyword evidence="3" id="KW-1185">Reference proteome</keyword>
<sequence>MACQLGYPQVQVESWLGYLESTKAFVVVNVSIVVKNLLKGWLNCQKKFHPGDIVWSRISGCSWWPVQVVDENCVACKAKKRKNNLVLVRLYGTFEHIYVEPSNCVSKIDNKMELMNLLKGKGKRKGQLKRTLEEWKLALVDSSDNPKSARDYKVVMRNGMNAVVSPEDEIALQDGRKILNRKRRTRSKTFKAKNAGKSEIEMSNGSWKTLGGGSVIRQSRIRNKSYNSRHKDDKDEVTAWNHMNEGTQFGYSDVKSIKQLVTRIVKEVAAENARKQALKVEEEECSDNTKLIGNSRKGSFEIEQCPGDVKKRNCEVHITYGRIDALRPDKIGGQSDMQRPIVTEKVSNGGFLIKTTDDVELSKQDLEYCNDESTKCATIDASVLTEAKLAYTERKGTIGSYHYRLTRSKTRYQREPVEQKKHLETI</sequence>
<name>A0A835V9K2_VANPL</name>
<gene>
    <name evidence="2" type="ORF">HPP92_005977</name>
</gene>
<dbReference type="Pfam" id="PF00855">
    <property type="entry name" value="PWWP"/>
    <property type="match status" value="1"/>
</dbReference>
<proteinExistence type="predicted"/>
<comment type="caution">
    <text evidence="2">The sequence shown here is derived from an EMBL/GenBank/DDBJ whole genome shotgun (WGS) entry which is preliminary data.</text>
</comment>
<dbReference type="EMBL" id="JADCNL010000002">
    <property type="protein sequence ID" value="KAG0492579.1"/>
    <property type="molecule type" value="Genomic_DNA"/>
</dbReference>
<dbReference type="SMART" id="SM00293">
    <property type="entry name" value="PWWP"/>
    <property type="match status" value="1"/>
</dbReference>
<dbReference type="Gene3D" id="2.30.30.140">
    <property type="match status" value="1"/>
</dbReference>
<protein>
    <recommendedName>
        <fullName evidence="1">PWWP domain-containing protein</fullName>
    </recommendedName>
</protein>
<dbReference type="AlphaFoldDB" id="A0A835V9K2"/>
<reference evidence="2 3" key="1">
    <citation type="journal article" date="2020" name="Nat. Food">
        <title>A phased Vanilla planifolia genome enables genetic improvement of flavour and production.</title>
        <authorList>
            <person name="Hasing T."/>
            <person name="Tang H."/>
            <person name="Brym M."/>
            <person name="Khazi F."/>
            <person name="Huang T."/>
            <person name="Chambers A.H."/>
        </authorList>
    </citation>
    <scope>NUCLEOTIDE SEQUENCE [LARGE SCALE GENOMIC DNA]</scope>
    <source>
        <tissue evidence="2">Leaf</tissue>
    </source>
</reference>
<evidence type="ECO:0000313" key="2">
    <source>
        <dbReference type="EMBL" id="KAG0492579.1"/>
    </source>
</evidence>
<dbReference type="InterPro" id="IPR000313">
    <property type="entry name" value="PWWP_dom"/>
</dbReference>
<organism evidence="2 3">
    <name type="scientific">Vanilla planifolia</name>
    <name type="common">Vanilla</name>
    <dbReference type="NCBI Taxonomy" id="51239"/>
    <lineage>
        <taxon>Eukaryota</taxon>
        <taxon>Viridiplantae</taxon>
        <taxon>Streptophyta</taxon>
        <taxon>Embryophyta</taxon>
        <taxon>Tracheophyta</taxon>
        <taxon>Spermatophyta</taxon>
        <taxon>Magnoliopsida</taxon>
        <taxon>Liliopsida</taxon>
        <taxon>Asparagales</taxon>
        <taxon>Orchidaceae</taxon>
        <taxon>Vanilloideae</taxon>
        <taxon>Vanilleae</taxon>
        <taxon>Vanilla</taxon>
    </lineage>
</organism>
<dbReference type="CDD" id="cd05162">
    <property type="entry name" value="PWWP"/>
    <property type="match status" value="1"/>
</dbReference>
<feature type="domain" description="PWWP" evidence="1">
    <location>
        <begin position="50"/>
        <end position="110"/>
    </location>
</feature>